<dbReference type="PANTHER" id="PTHR48207">
    <property type="entry name" value="SUCCINATE--HYDROXYMETHYLGLUTARATE COA-TRANSFERASE"/>
    <property type="match status" value="1"/>
</dbReference>
<evidence type="ECO:0000313" key="2">
    <source>
        <dbReference type="EMBL" id="ASY23159.1"/>
    </source>
</evidence>
<dbReference type="InterPro" id="IPR023606">
    <property type="entry name" value="CoA-Trfase_III_dom_1_sf"/>
</dbReference>
<name>A0AAC9YWZ8_9ACTN</name>
<evidence type="ECO:0000313" key="3">
    <source>
        <dbReference type="Proteomes" id="UP000217194"/>
    </source>
</evidence>
<dbReference type="Pfam" id="PF02515">
    <property type="entry name" value="CoA_transf_3"/>
    <property type="match status" value="1"/>
</dbReference>
<dbReference type="PANTHER" id="PTHR48207:SF3">
    <property type="entry name" value="SUCCINATE--HYDROXYMETHYLGLUTARATE COA-TRANSFERASE"/>
    <property type="match status" value="1"/>
</dbReference>
<evidence type="ECO:0000256" key="1">
    <source>
        <dbReference type="ARBA" id="ARBA00022679"/>
    </source>
</evidence>
<dbReference type="InterPro" id="IPR050483">
    <property type="entry name" value="CoA-transferase_III_domain"/>
</dbReference>
<dbReference type="RefSeq" id="WP_095697296.1">
    <property type="nucleotide sequence ID" value="NZ_CP016778.1"/>
</dbReference>
<keyword evidence="1" id="KW-0808">Transferase</keyword>
<organism evidence="2 3">
    <name type="scientific">Candidatus Planktophila versatilis</name>
    <dbReference type="NCBI Taxonomy" id="1884905"/>
    <lineage>
        <taxon>Bacteria</taxon>
        <taxon>Bacillati</taxon>
        <taxon>Actinomycetota</taxon>
        <taxon>Actinomycetes</taxon>
        <taxon>Candidatus Nanopelagicales</taxon>
        <taxon>Candidatus Nanopelagicaceae</taxon>
        <taxon>Candidatus Planktophila</taxon>
    </lineage>
</organism>
<dbReference type="GO" id="GO:0008410">
    <property type="term" value="F:CoA-transferase activity"/>
    <property type="evidence" value="ECO:0007669"/>
    <property type="project" value="TreeGrafter"/>
</dbReference>
<dbReference type="InterPro" id="IPR003673">
    <property type="entry name" value="CoA-Trfase_fam_III"/>
</dbReference>
<gene>
    <name evidence="2" type="ORF">A1sIIB76_06470</name>
</gene>
<dbReference type="Gene3D" id="3.30.1540.10">
    <property type="entry name" value="formyl-coa transferase, domain 3"/>
    <property type="match status" value="1"/>
</dbReference>
<proteinExistence type="predicted"/>
<protein>
    <submittedName>
        <fullName evidence="2">CoA-transferase family III protein</fullName>
    </submittedName>
</protein>
<sequence length="375" mass="40321">MYNKSLFEHLPLSGLKVLDATSNIAGPFGGAILADLGAEVIKVETPAGDASRTMTPQDGDRSAYFHIVNRNKSAISIDLKSAEGQAELKKLLADTDVFLTNFLPERLTAMHLTPDELMKIKPGLIFGNLSSYGSSGPDSSVPGYDATLQGRTGIMHVTGEPHGKPVRAGVSVLDMGAGMWLAIGVLAALVKRAETGLGSVVETSLYETGASWVSYHLSAFQLSGKPSERFGASHPAFGPYGLYQTLDGDICIGVGNDNIFSKLCVLLHREDLITNPQFVTNTSRVANAALLRIELEKVLVTQGAKHWAEHLGRQGVPVDRVSKPEDLLNDLQAQAVEILLPYPDETSKVKKIPGVPIRFNGERPPIRNSAPHRPN</sequence>
<reference evidence="2 3" key="1">
    <citation type="submission" date="2016-07" db="EMBL/GenBank/DDBJ databases">
        <title>High microdiversification within the ubiquitous acI lineage of Actinobacteria.</title>
        <authorList>
            <person name="Neuenschwander S.M."/>
            <person name="Salcher M."/>
            <person name="Ghai R."/>
            <person name="Pernthaler J."/>
        </authorList>
    </citation>
    <scope>NUCLEOTIDE SEQUENCE [LARGE SCALE GENOMIC DNA]</scope>
    <source>
        <strain evidence="2">MMS-IIB-76</strain>
    </source>
</reference>
<dbReference type="SUPFAM" id="SSF89796">
    <property type="entry name" value="CoA-transferase family III (CaiB/BaiF)"/>
    <property type="match status" value="1"/>
</dbReference>
<dbReference type="Proteomes" id="UP000217194">
    <property type="component" value="Chromosome"/>
</dbReference>
<accession>A0AAC9YWZ8</accession>
<dbReference type="EMBL" id="CP016778">
    <property type="protein sequence ID" value="ASY23159.1"/>
    <property type="molecule type" value="Genomic_DNA"/>
</dbReference>
<dbReference type="Gene3D" id="3.40.50.10540">
    <property type="entry name" value="Crotonobetainyl-coa:carnitine coa-transferase, domain 1"/>
    <property type="match status" value="1"/>
</dbReference>
<dbReference type="InterPro" id="IPR044855">
    <property type="entry name" value="CoA-Trfase_III_dom3_sf"/>
</dbReference>
<dbReference type="AlphaFoldDB" id="A0AAC9YWZ8"/>